<gene>
    <name evidence="2" type="ORF">N7456_002443</name>
</gene>
<sequence>MQFALGLKANTLAASAYAQMLTDWTNPCGLGEHVVIRKCTLEFGIVYSSFFTTGTPGEIGLAGELAVGSKKTGVAMELSQNPKEQLLAAQITDLGVVDLVQFASIIANEKFPEPEDFLHFNNVELYLSTGTSIGVTEYPAGASLKGDMTKFGKRAQFNCSVGSKVQLQASIEQFQLGPLIVRGFAGPDPIVDIDLSAETRHVLIDGAVQIWDASAACHLEAVLYPKPSFDFSVMLKLSDLFLLKLQAKLSGDFSLKDYKSWANADFEIYGLMEQHLIEHVVGQLEQQLQATQDAAKHGFDEIKNDMDAKEAAFKEHCQAAIDDLEASSAQWLAKKAEVDSSFQSAHGGSTRIRQDLTAKVDEAERAFNGLIAEKAAELERVRADATAAIQQAEHDVDDAQRDSDNAIHEAQSDLQQVRREFEQGFGGAKRDLEGARHEVENAQRHVDDLDRDIDHISRRIDDEHWYNCPPLLGEKAVLLAAQAAATASLQVVRGIFFAAEGIVHDTGFVAAEGAIGAAEFALDGVQKVKTEALNVARAGLDTVRDAQNAMIQTAVDALHAVETASDELRVFDGARSALEDAEGLSQGATSGAQEAVDGLSKCGEFIAFDAAEAALWFAQNNTSELNLA</sequence>
<dbReference type="OrthoDB" id="3219467at2759"/>
<dbReference type="InterPro" id="IPR045864">
    <property type="entry name" value="aa-tRNA-synth_II/BPL/LPL"/>
</dbReference>
<feature type="coiled-coil region" evidence="1">
    <location>
        <begin position="353"/>
        <end position="459"/>
    </location>
</feature>
<dbReference type="Proteomes" id="UP001149165">
    <property type="component" value="Unassembled WGS sequence"/>
</dbReference>
<protein>
    <submittedName>
        <fullName evidence="2">Uncharacterized protein</fullName>
    </submittedName>
</protein>
<reference evidence="2" key="2">
    <citation type="journal article" date="2023" name="IMA Fungus">
        <title>Comparative genomic study of the Penicillium genus elucidates a diverse pangenome and 15 lateral gene transfer events.</title>
        <authorList>
            <person name="Petersen C."/>
            <person name="Sorensen T."/>
            <person name="Nielsen M.R."/>
            <person name="Sondergaard T.E."/>
            <person name="Sorensen J.L."/>
            <person name="Fitzpatrick D.A."/>
            <person name="Frisvad J.C."/>
            <person name="Nielsen K.L."/>
        </authorList>
    </citation>
    <scope>NUCLEOTIDE SEQUENCE</scope>
    <source>
        <strain evidence="2">IBT 30069</strain>
    </source>
</reference>
<dbReference type="EMBL" id="JAPQKH010000002">
    <property type="protein sequence ID" value="KAJ5113909.1"/>
    <property type="molecule type" value="Genomic_DNA"/>
</dbReference>
<evidence type="ECO:0000313" key="2">
    <source>
        <dbReference type="EMBL" id="KAJ5113909.1"/>
    </source>
</evidence>
<organism evidence="2 3">
    <name type="scientific">Penicillium angulare</name>
    <dbReference type="NCBI Taxonomy" id="116970"/>
    <lineage>
        <taxon>Eukaryota</taxon>
        <taxon>Fungi</taxon>
        <taxon>Dikarya</taxon>
        <taxon>Ascomycota</taxon>
        <taxon>Pezizomycotina</taxon>
        <taxon>Eurotiomycetes</taxon>
        <taxon>Eurotiomycetidae</taxon>
        <taxon>Eurotiales</taxon>
        <taxon>Aspergillaceae</taxon>
        <taxon>Penicillium</taxon>
    </lineage>
</organism>
<keyword evidence="3" id="KW-1185">Reference proteome</keyword>
<keyword evidence="1" id="KW-0175">Coiled coil</keyword>
<evidence type="ECO:0000256" key="1">
    <source>
        <dbReference type="SAM" id="Coils"/>
    </source>
</evidence>
<comment type="caution">
    <text evidence="2">The sequence shown here is derived from an EMBL/GenBank/DDBJ whole genome shotgun (WGS) entry which is preliminary data.</text>
</comment>
<dbReference type="Gene3D" id="3.30.930.10">
    <property type="entry name" value="Bira Bifunctional Protein, Domain 2"/>
    <property type="match status" value="1"/>
</dbReference>
<proteinExistence type="predicted"/>
<evidence type="ECO:0000313" key="3">
    <source>
        <dbReference type="Proteomes" id="UP001149165"/>
    </source>
</evidence>
<dbReference type="AlphaFoldDB" id="A0A9W9KP02"/>
<accession>A0A9W9KP02</accession>
<reference evidence="2" key="1">
    <citation type="submission" date="2022-11" db="EMBL/GenBank/DDBJ databases">
        <authorList>
            <person name="Petersen C."/>
        </authorList>
    </citation>
    <scope>NUCLEOTIDE SEQUENCE</scope>
    <source>
        <strain evidence="2">IBT 30069</strain>
    </source>
</reference>
<name>A0A9W9KP02_9EURO</name>